<protein>
    <submittedName>
        <fullName evidence="1">Allantoinase</fullName>
    </submittedName>
</protein>
<dbReference type="Gene3D" id="3.20.20.140">
    <property type="entry name" value="Metal-dependent hydrolases"/>
    <property type="match status" value="1"/>
</dbReference>
<dbReference type="EMBL" id="VBOS01000377">
    <property type="protein sequence ID" value="TMQ51357.1"/>
    <property type="molecule type" value="Genomic_DNA"/>
</dbReference>
<sequence>MHPYPLVLRSRRTVTPRGVEEAAVVVRDGRIADVLRPDAAAARDAEDLGDLVLMPGLVDTHVHVNE</sequence>
<gene>
    <name evidence="1" type="ORF">E6K72_10480</name>
</gene>
<dbReference type="InterPro" id="IPR011059">
    <property type="entry name" value="Metal-dep_hydrolase_composite"/>
</dbReference>
<accession>A0A538SJ12</accession>
<dbReference type="AlphaFoldDB" id="A0A538SJ12"/>
<dbReference type="Proteomes" id="UP000317716">
    <property type="component" value="Unassembled WGS sequence"/>
</dbReference>
<evidence type="ECO:0000313" key="2">
    <source>
        <dbReference type="Proteomes" id="UP000317716"/>
    </source>
</evidence>
<dbReference type="SUPFAM" id="SSF51338">
    <property type="entry name" value="Composite domain of metallo-dependent hydrolases"/>
    <property type="match status" value="1"/>
</dbReference>
<dbReference type="GO" id="GO:0016810">
    <property type="term" value="F:hydrolase activity, acting on carbon-nitrogen (but not peptide) bonds"/>
    <property type="evidence" value="ECO:0007669"/>
    <property type="project" value="InterPro"/>
</dbReference>
<proteinExistence type="predicted"/>
<feature type="non-terminal residue" evidence="1">
    <location>
        <position position="66"/>
    </location>
</feature>
<evidence type="ECO:0000313" key="1">
    <source>
        <dbReference type="EMBL" id="TMQ51357.1"/>
    </source>
</evidence>
<reference evidence="1 2" key="1">
    <citation type="journal article" date="2019" name="Nat. Microbiol.">
        <title>Mediterranean grassland soil C-N compound turnover is dependent on rainfall and depth, and is mediated by genomically divergent microorganisms.</title>
        <authorList>
            <person name="Diamond S."/>
            <person name="Andeer P.F."/>
            <person name="Li Z."/>
            <person name="Crits-Christoph A."/>
            <person name="Burstein D."/>
            <person name="Anantharaman K."/>
            <person name="Lane K.R."/>
            <person name="Thomas B.C."/>
            <person name="Pan C."/>
            <person name="Northen T.R."/>
            <person name="Banfield J.F."/>
        </authorList>
    </citation>
    <scope>NUCLEOTIDE SEQUENCE [LARGE SCALE GENOMIC DNA]</scope>
    <source>
        <strain evidence="1">WS_2</strain>
    </source>
</reference>
<comment type="caution">
    <text evidence="1">The sequence shown here is derived from an EMBL/GenBank/DDBJ whole genome shotgun (WGS) entry which is preliminary data.</text>
</comment>
<organism evidence="1 2">
    <name type="scientific">Eiseniibacteriota bacterium</name>
    <dbReference type="NCBI Taxonomy" id="2212470"/>
    <lineage>
        <taxon>Bacteria</taxon>
        <taxon>Candidatus Eiseniibacteriota</taxon>
    </lineage>
</organism>
<name>A0A538SJ12_UNCEI</name>